<feature type="region of interest" description="Disordered" evidence="10">
    <location>
        <begin position="168"/>
        <end position="281"/>
    </location>
</feature>
<evidence type="ECO:0000313" key="11">
    <source>
        <dbReference type="EMBL" id="OCK79792.1"/>
    </source>
</evidence>
<dbReference type="Proteomes" id="UP000250266">
    <property type="component" value="Unassembled WGS sequence"/>
</dbReference>
<gene>
    <name evidence="11" type="ORF">K432DRAFT_299055</name>
</gene>
<keyword evidence="7 9" id="KW-0175">Coiled coil</keyword>
<reference evidence="11 12" key="1">
    <citation type="journal article" date="2016" name="Nat. Commun.">
        <title>Ectomycorrhizal ecology is imprinted in the genome of the dominant symbiotic fungus Cenococcum geophilum.</title>
        <authorList>
            <consortium name="DOE Joint Genome Institute"/>
            <person name="Peter M."/>
            <person name="Kohler A."/>
            <person name="Ohm R.A."/>
            <person name="Kuo A."/>
            <person name="Krutzmann J."/>
            <person name="Morin E."/>
            <person name="Arend M."/>
            <person name="Barry K.W."/>
            <person name="Binder M."/>
            <person name="Choi C."/>
            <person name="Clum A."/>
            <person name="Copeland A."/>
            <person name="Grisel N."/>
            <person name="Haridas S."/>
            <person name="Kipfer T."/>
            <person name="LaButti K."/>
            <person name="Lindquist E."/>
            <person name="Lipzen A."/>
            <person name="Maire R."/>
            <person name="Meier B."/>
            <person name="Mihaltcheva S."/>
            <person name="Molinier V."/>
            <person name="Murat C."/>
            <person name="Poggeler S."/>
            <person name="Quandt C.A."/>
            <person name="Sperisen C."/>
            <person name="Tritt A."/>
            <person name="Tisserant E."/>
            <person name="Crous P.W."/>
            <person name="Henrissat B."/>
            <person name="Nehls U."/>
            <person name="Egli S."/>
            <person name="Spatafora J.W."/>
            <person name="Grigoriev I.V."/>
            <person name="Martin F.M."/>
        </authorList>
    </citation>
    <scope>NUCLEOTIDE SEQUENCE [LARGE SCALE GENOMIC DNA]</scope>
    <source>
        <strain evidence="11 12">CBS 459.81</strain>
    </source>
</reference>
<dbReference type="OrthoDB" id="47732at2759"/>
<protein>
    <recommendedName>
        <fullName evidence="4">rRNA-processing protein EFG1</fullName>
    </recommendedName>
    <alternativeName>
        <fullName evidence="5">rRNA-processing protein efg1</fullName>
    </alternativeName>
</protein>
<evidence type="ECO:0000256" key="4">
    <source>
        <dbReference type="ARBA" id="ARBA00018689"/>
    </source>
</evidence>
<evidence type="ECO:0000256" key="5">
    <source>
        <dbReference type="ARBA" id="ARBA00019827"/>
    </source>
</evidence>
<accession>A0A8E2E995</accession>
<evidence type="ECO:0000256" key="1">
    <source>
        <dbReference type="ARBA" id="ARBA00002773"/>
    </source>
</evidence>
<feature type="region of interest" description="Disordered" evidence="10">
    <location>
        <begin position="1"/>
        <end position="37"/>
    </location>
</feature>
<feature type="compositionally biased region" description="Basic and acidic residues" evidence="10">
    <location>
        <begin position="261"/>
        <end position="272"/>
    </location>
</feature>
<feature type="coiled-coil region" evidence="9">
    <location>
        <begin position="73"/>
        <end position="144"/>
    </location>
</feature>
<evidence type="ECO:0000256" key="8">
    <source>
        <dbReference type="ARBA" id="ARBA00023242"/>
    </source>
</evidence>
<evidence type="ECO:0000256" key="6">
    <source>
        <dbReference type="ARBA" id="ARBA00022552"/>
    </source>
</evidence>
<keyword evidence="6" id="KW-0698">rRNA processing</keyword>
<keyword evidence="8" id="KW-0539">Nucleus</keyword>
<keyword evidence="12" id="KW-1185">Reference proteome</keyword>
<comment type="function">
    <text evidence="1">Involved in rRNA processing.</text>
</comment>
<comment type="subcellular location">
    <subcellularLocation>
        <location evidence="2">Nucleus</location>
        <location evidence="2">Nucleolus</location>
    </subcellularLocation>
</comment>
<dbReference type="PANTHER" id="PTHR33911:SF1">
    <property type="entry name" value="RRNA-PROCESSING PROTEIN EFG1"/>
    <property type="match status" value="1"/>
</dbReference>
<dbReference type="GO" id="GO:0005730">
    <property type="term" value="C:nucleolus"/>
    <property type="evidence" value="ECO:0007669"/>
    <property type="project" value="UniProtKB-SubCell"/>
</dbReference>
<evidence type="ECO:0000256" key="3">
    <source>
        <dbReference type="ARBA" id="ARBA00006916"/>
    </source>
</evidence>
<dbReference type="AlphaFoldDB" id="A0A8E2E995"/>
<evidence type="ECO:0000256" key="9">
    <source>
        <dbReference type="SAM" id="Coils"/>
    </source>
</evidence>
<dbReference type="InterPro" id="IPR050786">
    <property type="entry name" value="EFG1_rRNA-proc"/>
</dbReference>
<organism evidence="11 12">
    <name type="scientific">Lepidopterella palustris CBS 459.81</name>
    <dbReference type="NCBI Taxonomy" id="1314670"/>
    <lineage>
        <taxon>Eukaryota</taxon>
        <taxon>Fungi</taxon>
        <taxon>Dikarya</taxon>
        <taxon>Ascomycota</taxon>
        <taxon>Pezizomycotina</taxon>
        <taxon>Dothideomycetes</taxon>
        <taxon>Pleosporomycetidae</taxon>
        <taxon>Mytilinidiales</taxon>
        <taxon>Argynnaceae</taxon>
        <taxon>Lepidopterella</taxon>
    </lineage>
</organism>
<comment type="similarity">
    <text evidence="3">Belongs to the EFG1 family.</text>
</comment>
<proteinExistence type="inferred from homology"/>
<name>A0A8E2E995_9PEZI</name>
<dbReference type="PANTHER" id="PTHR33911">
    <property type="entry name" value="RRNA-PROCESSING PROTEIN EFG1"/>
    <property type="match status" value="1"/>
</dbReference>
<dbReference type="EMBL" id="KV744987">
    <property type="protein sequence ID" value="OCK79792.1"/>
    <property type="molecule type" value="Genomic_DNA"/>
</dbReference>
<evidence type="ECO:0000256" key="2">
    <source>
        <dbReference type="ARBA" id="ARBA00004604"/>
    </source>
</evidence>
<evidence type="ECO:0000256" key="7">
    <source>
        <dbReference type="ARBA" id="ARBA00023054"/>
    </source>
</evidence>
<feature type="compositionally biased region" description="Basic and acidic residues" evidence="10">
    <location>
        <begin position="183"/>
        <end position="197"/>
    </location>
</feature>
<evidence type="ECO:0000313" key="12">
    <source>
        <dbReference type="Proteomes" id="UP000250266"/>
    </source>
</evidence>
<dbReference type="GO" id="GO:0030688">
    <property type="term" value="C:preribosome, small subunit precursor"/>
    <property type="evidence" value="ECO:0007669"/>
    <property type="project" value="TreeGrafter"/>
</dbReference>
<dbReference type="InterPro" id="IPR019310">
    <property type="entry name" value="Efg1"/>
</dbReference>
<evidence type="ECO:0000256" key="10">
    <source>
        <dbReference type="SAM" id="MobiDB-lite"/>
    </source>
</evidence>
<dbReference type="Pfam" id="PF10153">
    <property type="entry name" value="Efg1"/>
    <property type="match status" value="1"/>
</dbReference>
<sequence>MPVPKKLKESYNPSKPKASFRPRKPSKPPQPKRNALNSLNTRIRDLKRLLSHTSNGLNYKMPADVRLLRERELQSCEHELAEKKATAEAEARKQKMIAKYHQVRFFDRQKANRALKKIRRELDAAEERGEKDELLLKLHNAEVDLNYALYYPLSQPYSSLFPRSKNEEAKLRKLDPNSDAEESGAKDKRSQDAEPARMTKGNPEMWKTVENAMKHGTLEALRNSQAPETAPRPTPPDREKVHKQGNRGKPKNQSSGIMKKMLSETKVACHNEDDSDGGFFE</sequence>
<dbReference type="GO" id="GO:0000462">
    <property type="term" value="P:maturation of SSU-rRNA from tricistronic rRNA transcript (SSU-rRNA, 5.8S rRNA, LSU-rRNA)"/>
    <property type="evidence" value="ECO:0007669"/>
    <property type="project" value="TreeGrafter"/>
</dbReference>